<dbReference type="RefSeq" id="WP_191668401.1">
    <property type="nucleotide sequence ID" value="NZ_QORN01000036.1"/>
</dbReference>
<dbReference type="InterPro" id="IPR050587">
    <property type="entry name" value="GNT1/Glycosyltrans_8"/>
</dbReference>
<keyword evidence="1" id="KW-0808">Transferase</keyword>
<comment type="caution">
    <text evidence="1">The sequence shown here is derived from an EMBL/GenBank/DDBJ whole genome shotgun (WGS) entry which is preliminary data.</text>
</comment>
<dbReference type="Gene3D" id="3.90.550.10">
    <property type="entry name" value="Spore Coat Polysaccharide Biosynthesis Protein SpsA, Chain A"/>
    <property type="match status" value="1"/>
</dbReference>
<accession>A0ABR8P8V1</accession>
<gene>
    <name evidence="1" type="ORF">DTK66_08540</name>
</gene>
<dbReference type="GO" id="GO:0016740">
    <property type="term" value="F:transferase activity"/>
    <property type="evidence" value="ECO:0007669"/>
    <property type="project" value="UniProtKB-KW"/>
</dbReference>
<evidence type="ECO:0000313" key="1">
    <source>
        <dbReference type="EMBL" id="MBD5807141.1"/>
    </source>
</evidence>
<dbReference type="PANTHER" id="PTHR11183">
    <property type="entry name" value="GLYCOGENIN SUBFAMILY MEMBER"/>
    <property type="match status" value="1"/>
</dbReference>
<dbReference type="SUPFAM" id="SSF53448">
    <property type="entry name" value="Nucleotide-diphospho-sugar transferases"/>
    <property type="match status" value="1"/>
</dbReference>
<reference evidence="1 2" key="1">
    <citation type="submission" date="2018-07" db="EMBL/GenBank/DDBJ databases">
        <title>Phylogenomic Insights into understanding Host Adaptation of Lactobacillus reuteri by a novel species, Lactobacillus spp. M31.</title>
        <authorList>
            <person name="Sharma S."/>
            <person name="Patil P."/>
            <person name="Korpole S."/>
            <person name="Patil P.B."/>
        </authorList>
    </citation>
    <scope>NUCLEOTIDE SEQUENCE [LARGE SCALE GENOMIC DNA]</scope>
    <source>
        <strain evidence="1 2">M31</strain>
    </source>
</reference>
<evidence type="ECO:0000313" key="2">
    <source>
        <dbReference type="Proteomes" id="UP000704341"/>
    </source>
</evidence>
<keyword evidence="2" id="KW-1185">Reference proteome</keyword>
<dbReference type="InterPro" id="IPR002495">
    <property type="entry name" value="Glyco_trans_8"/>
</dbReference>
<proteinExistence type="predicted"/>
<dbReference type="Pfam" id="PF01501">
    <property type="entry name" value="Glyco_transf_8"/>
    <property type="match status" value="1"/>
</dbReference>
<protein>
    <submittedName>
        <fullName evidence="1">Family 8 glycosyl transferase</fullName>
    </submittedName>
</protein>
<name>A0ABR8P8V1_9LACO</name>
<dbReference type="EMBL" id="QORN01000036">
    <property type="protein sequence ID" value="MBD5807141.1"/>
    <property type="molecule type" value="Genomic_DNA"/>
</dbReference>
<dbReference type="CDD" id="cd04194">
    <property type="entry name" value="GT8_A4GalT_like"/>
    <property type="match status" value="1"/>
</dbReference>
<dbReference type="InterPro" id="IPR029044">
    <property type="entry name" value="Nucleotide-diphossugar_trans"/>
</dbReference>
<dbReference type="Proteomes" id="UP000704341">
    <property type="component" value="Unassembled WGS sequence"/>
</dbReference>
<organism evidence="1 2">
    <name type="scientific">Limosilactobacillus walteri</name>
    <dbReference type="NCBI Taxonomy" id="2268022"/>
    <lineage>
        <taxon>Bacteria</taxon>
        <taxon>Bacillati</taxon>
        <taxon>Bacillota</taxon>
        <taxon>Bacilli</taxon>
        <taxon>Lactobacillales</taxon>
        <taxon>Lactobacillaceae</taxon>
        <taxon>Limosilactobacillus</taxon>
    </lineage>
</organism>
<sequence length="396" mass="46737">MLNAIALSGDYNYINQIETTIKSILYNNSNVKIYVINTDIPQEWFLGVNKFLKNTNNEIRDIKIDPSILQSFKTSHIHISNIAWARILIPKLISNDRILYLDSDIIVDDNIDELFLFDMDNYPIAAVQEIFQKSTGYFNSGVMVINNHQLRRNPNFVDELFKKGKLNNKNGDQTVLNSYFNRYYHLDSKYNFQIGFDSLYPSSIIKNENIQKLYEAQIRRVHNRKIIHYMCNSKPWYPTSYVRMRDKWWHYRMMDFSAAVYHTPKSHHIPTLFTMTNSQDFESLEKLVKLLPNYNFQIAAWTNMGWNLIRLQQYPNVKLYPGIIPPVLDDLINNANGYLDINFGPKDNELIKNFANTKRPIFAFNNTTSKRYNINYYVFSPNELNQMVNKIKLLIN</sequence>